<proteinExistence type="predicted"/>
<sequence length="92" mass="10367">MEHHTRLEKFLEGTEYPTTKANLVIYAERYGIEHQISQRLLQLPERKFDTPTEVLSALGLVRSTSAKDSVESHRGSSNYDRNIPQGGKGGHS</sequence>
<organism evidence="2 3">
    <name type="scientific">Ktedonospora formicarum</name>
    <dbReference type="NCBI Taxonomy" id="2778364"/>
    <lineage>
        <taxon>Bacteria</taxon>
        <taxon>Bacillati</taxon>
        <taxon>Chloroflexota</taxon>
        <taxon>Ktedonobacteria</taxon>
        <taxon>Ktedonobacterales</taxon>
        <taxon>Ktedonobacteraceae</taxon>
        <taxon>Ktedonospora</taxon>
    </lineage>
</organism>
<dbReference type="EMBL" id="BNJF01000002">
    <property type="protein sequence ID" value="GHO46651.1"/>
    <property type="molecule type" value="Genomic_DNA"/>
</dbReference>
<evidence type="ECO:0008006" key="4">
    <source>
        <dbReference type="Google" id="ProtNLM"/>
    </source>
</evidence>
<dbReference type="AlphaFoldDB" id="A0A8J3I303"/>
<evidence type="ECO:0000313" key="3">
    <source>
        <dbReference type="Proteomes" id="UP000612362"/>
    </source>
</evidence>
<accession>A0A8J3I303</accession>
<dbReference type="Proteomes" id="UP000612362">
    <property type="component" value="Unassembled WGS sequence"/>
</dbReference>
<dbReference type="Pfam" id="PF11387">
    <property type="entry name" value="DUF2795"/>
    <property type="match status" value="1"/>
</dbReference>
<dbReference type="InterPro" id="IPR021527">
    <property type="entry name" value="DUF2795"/>
</dbReference>
<feature type="region of interest" description="Disordered" evidence="1">
    <location>
        <begin position="64"/>
        <end position="92"/>
    </location>
</feature>
<keyword evidence="3" id="KW-1185">Reference proteome</keyword>
<protein>
    <recommendedName>
        <fullName evidence="4">DUF2795 domain-containing protein</fullName>
    </recommendedName>
</protein>
<comment type="caution">
    <text evidence="2">The sequence shown here is derived from an EMBL/GenBank/DDBJ whole genome shotgun (WGS) entry which is preliminary data.</text>
</comment>
<name>A0A8J3I303_9CHLR</name>
<gene>
    <name evidence="2" type="ORF">KSX_48140</name>
</gene>
<evidence type="ECO:0000256" key="1">
    <source>
        <dbReference type="SAM" id="MobiDB-lite"/>
    </source>
</evidence>
<evidence type="ECO:0000313" key="2">
    <source>
        <dbReference type="EMBL" id="GHO46651.1"/>
    </source>
</evidence>
<reference evidence="2" key="1">
    <citation type="submission" date="2020-10" db="EMBL/GenBank/DDBJ databases">
        <title>Taxonomic study of unclassified bacteria belonging to the class Ktedonobacteria.</title>
        <authorList>
            <person name="Yabe S."/>
            <person name="Wang C.M."/>
            <person name="Zheng Y."/>
            <person name="Sakai Y."/>
            <person name="Cavaletti L."/>
            <person name="Monciardini P."/>
            <person name="Donadio S."/>
        </authorList>
    </citation>
    <scope>NUCLEOTIDE SEQUENCE</scope>
    <source>
        <strain evidence="2">SOSP1-1</strain>
    </source>
</reference>